<evidence type="ECO:0000256" key="6">
    <source>
        <dbReference type="SAM" id="MobiDB-lite"/>
    </source>
</evidence>
<feature type="transmembrane region" description="Helical" evidence="7">
    <location>
        <begin position="360"/>
        <end position="384"/>
    </location>
</feature>
<feature type="transmembrane region" description="Helical" evidence="7">
    <location>
        <begin position="124"/>
        <end position="142"/>
    </location>
</feature>
<evidence type="ECO:0000313" key="10">
    <source>
        <dbReference type="Proteomes" id="UP001217485"/>
    </source>
</evidence>
<feature type="transmembrane region" description="Helical" evidence="7">
    <location>
        <begin position="425"/>
        <end position="444"/>
    </location>
</feature>
<protein>
    <submittedName>
        <fullName evidence="9">MFS transporter</fullName>
    </submittedName>
</protein>
<dbReference type="RefSeq" id="WP_272101744.1">
    <property type="nucleotide sequence ID" value="NZ_JAQNDK010000004.1"/>
</dbReference>
<feature type="transmembrane region" description="Helical" evidence="7">
    <location>
        <begin position="190"/>
        <end position="209"/>
    </location>
</feature>
<feature type="compositionally biased region" description="Low complexity" evidence="6">
    <location>
        <begin position="31"/>
        <end position="45"/>
    </location>
</feature>
<dbReference type="SUPFAM" id="SSF103473">
    <property type="entry name" value="MFS general substrate transporter"/>
    <property type="match status" value="1"/>
</dbReference>
<accession>A0ABT5CAZ8</accession>
<evidence type="ECO:0000256" key="5">
    <source>
        <dbReference type="ARBA" id="ARBA00023136"/>
    </source>
</evidence>
<organism evidence="9 10">
    <name type="scientific">Sorangium atrum</name>
    <dbReference type="NCBI Taxonomy" id="2995308"/>
    <lineage>
        <taxon>Bacteria</taxon>
        <taxon>Pseudomonadati</taxon>
        <taxon>Myxococcota</taxon>
        <taxon>Polyangia</taxon>
        <taxon>Polyangiales</taxon>
        <taxon>Polyangiaceae</taxon>
        <taxon>Sorangium</taxon>
    </lineage>
</organism>
<name>A0ABT5CAZ8_9BACT</name>
<keyword evidence="10" id="KW-1185">Reference proteome</keyword>
<feature type="transmembrane region" description="Helical" evidence="7">
    <location>
        <begin position="306"/>
        <end position="325"/>
    </location>
</feature>
<dbReference type="InterPro" id="IPR020846">
    <property type="entry name" value="MFS_dom"/>
</dbReference>
<dbReference type="EMBL" id="JAQNDK010000004">
    <property type="protein sequence ID" value="MDC0683610.1"/>
    <property type="molecule type" value="Genomic_DNA"/>
</dbReference>
<evidence type="ECO:0000256" key="7">
    <source>
        <dbReference type="SAM" id="Phobius"/>
    </source>
</evidence>
<evidence type="ECO:0000256" key="2">
    <source>
        <dbReference type="ARBA" id="ARBA00022448"/>
    </source>
</evidence>
<feature type="transmembrane region" description="Helical" evidence="7">
    <location>
        <begin position="215"/>
        <end position="234"/>
    </location>
</feature>
<evidence type="ECO:0000256" key="3">
    <source>
        <dbReference type="ARBA" id="ARBA00022692"/>
    </source>
</evidence>
<evidence type="ECO:0000313" key="9">
    <source>
        <dbReference type="EMBL" id="MDC0683610.1"/>
    </source>
</evidence>
<proteinExistence type="predicted"/>
<keyword evidence="3 7" id="KW-0812">Transmembrane</keyword>
<dbReference type="PANTHER" id="PTHR12778:SF10">
    <property type="entry name" value="MAJOR FACILITATOR SUPERFAMILY DOMAIN-CONTAINING PROTEIN 3"/>
    <property type="match status" value="1"/>
</dbReference>
<feature type="transmembrane region" description="Helical" evidence="7">
    <location>
        <begin position="148"/>
        <end position="169"/>
    </location>
</feature>
<keyword evidence="5 7" id="KW-0472">Membrane</keyword>
<comment type="subcellular location">
    <subcellularLocation>
        <location evidence="1">Membrane</location>
        <topology evidence="1">Multi-pass membrane protein</topology>
    </subcellularLocation>
</comment>
<feature type="transmembrane region" description="Helical" evidence="7">
    <location>
        <begin position="268"/>
        <end position="286"/>
    </location>
</feature>
<feature type="transmembrane region" description="Helical" evidence="7">
    <location>
        <begin position="396"/>
        <end position="419"/>
    </location>
</feature>
<dbReference type="InterPro" id="IPR036259">
    <property type="entry name" value="MFS_trans_sf"/>
</dbReference>
<sequence length="447" mass="45255">MEAAVTSHKPVEPAVPARAALPEQGAEPPRRGASSEAPGEAASSGVAAAPDAAAGGAGRGLWISSTYFAEGLPYAIAHKVAGEFFTAAGASLEIIGLTSLYGLPWNLKFLWSPLVDLHGSPRRWLVGAEIALVAIVLGLAAAAHSGAIWLVAALFGAVAVAAATHDIAVDGFYLQALDKDAQAAFSGLRVGAYRLALLAGALLVAFAGWASFGAAFGVAAGGLALLAIAHAAGLPRPAATPGAGAAPGATGLRRYVEPFRAYLRQPKIASSLAFILCYRAGDALMFAMSSPLLKSLGLDTAARGNVGGVGTVASIAGSILGGVIIKRWGLSRTIFPIALVQSSAILLYVALAWARPALPWLVALVTLEQLAAGVGTAVLAVFLMRRCVDGYKSSHFAIGSALMSVSATFAGSLSGYLAASVGFTAFFAIAFAASIPGVVLSRLVPRE</sequence>
<reference evidence="9 10" key="1">
    <citation type="submission" date="2023-01" db="EMBL/GenBank/DDBJ databases">
        <title>Minimal conservation of predation-associated metabolite biosynthetic gene clusters underscores biosynthetic potential of Myxococcota including descriptions for ten novel species: Archangium lansinium sp. nov., Myxococcus landrumus sp. nov., Nannocystis bai.</title>
        <authorList>
            <person name="Ahearne A."/>
            <person name="Stevens C."/>
            <person name="Dowd S."/>
        </authorList>
    </citation>
    <scope>NUCLEOTIDE SEQUENCE [LARGE SCALE GENOMIC DNA]</scope>
    <source>
        <strain evidence="9 10">WIWO2</strain>
    </source>
</reference>
<gene>
    <name evidence="9" type="ORF">POL72_38125</name>
</gene>
<dbReference type="InterPro" id="IPR004752">
    <property type="entry name" value="AmpG_permease/AT-1"/>
</dbReference>
<dbReference type="PANTHER" id="PTHR12778">
    <property type="entry name" value="SOLUTE CARRIER FAMILY 33 ACETYL-COA TRANSPORTER -RELATED"/>
    <property type="match status" value="1"/>
</dbReference>
<feature type="region of interest" description="Disordered" evidence="6">
    <location>
        <begin position="1"/>
        <end position="45"/>
    </location>
</feature>
<dbReference type="Proteomes" id="UP001217485">
    <property type="component" value="Unassembled WGS sequence"/>
</dbReference>
<dbReference type="PROSITE" id="PS50850">
    <property type="entry name" value="MFS"/>
    <property type="match status" value="1"/>
</dbReference>
<feature type="domain" description="Major facilitator superfamily (MFS) profile" evidence="8">
    <location>
        <begin position="266"/>
        <end position="447"/>
    </location>
</feature>
<evidence type="ECO:0000256" key="4">
    <source>
        <dbReference type="ARBA" id="ARBA00022989"/>
    </source>
</evidence>
<keyword evidence="4 7" id="KW-1133">Transmembrane helix</keyword>
<evidence type="ECO:0000256" key="1">
    <source>
        <dbReference type="ARBA" id="ARBA00004141"/>
    </source>
</evidence>
<comment type="caution">
    <text evidence="9">The sequence shown here is derived from an EMBL/GenBank/DDBJ whole genome shotgun (WGS) entry which is preliminary data.</text>
</comment>
<keyword evidence="2" id="KW-0813">Transport</keyword>
<evidence type="ECO:0000259" key="8">
    <source>
        <dbReference type="PROSITE" id="PS50850"/>
    </source>
</evidence>
<dbReference type="Gene3D" id="1.20.1250.20">
    <property type="entry name" value="MFS general substrate transporter like domains"/>
    <property type="match status" value="1"/>
</dbReference>
<feature type="transmembrane region" description="Helical" evidence="7">
    <location>
        <begin position="334"/>
        <end position="354"/>
    </location>
</feature>